<dbReference type="RefSeq" id="WP_145062984.1">
    <property type="nucleotide sequence ID" value="NZ_CP036263.1"/>
</dbReference>
<proteinExistence type="predicted"/>
<evidence type="ECO:0000313" key="3">
    <source>
        <dbReference type="Proteomes" id="UP000319852"/>
    </source>
</evidence>
<keyword evidence="1" id="KW-0472">Membrane</keyword>
<dbReference type="AlphaFoldDB" id="A0A517N1Q1"/>
<keyword evidence="1" id="KW-1133">Transmembrane helix</keyword>
<accession>A0A517N1Q1</accession>
<feature type="transmembrane region" description="Helical" evidence="1">
    <location>
        <begin position="85"/>
        <end position="104"/>
    </location>
</feature>
<feature type="transmembrane region" description="Helical" evidence="1">
    <location>
        <begin position="55"/>
        <end position="73"/>
    </location>
</feature>
<keyword evidence="3" id="KW-1185">Reference proteome</keyword>
<organism evidence="2 3">
    <name type="scientific">Adhaeretor mobilis</name>
    <dbReference type="NCBI Taxonomy" id="1930276"/>
    <lineage>
        <taxon>Bacteria</taxon>
        <taxon>Pseudomonadati</taxon>
        <taxon>Planctomycetota</taxon>
        <taxon>Planctomycetia</taxon>
        <taxon>Pirellulales</taxon>
        <taxon>Lacipirellulaceae</taxon>
        <taxon>Adhaeretor</taxon>
    </lineage>
</organism>
<evidence type="ECO:0000256" key="1">
    <source>
        <dbReference type="SAM" id="Phobius"/>
    </source>
</evidence>
<feature type="transmembrane region" description="Helical" evidence="1">
    <location>
        <begin position="16"/>
        <end position="35"/>
    </location>
</feature>
<evidence type="ECO:0000313" key="2">
    <source>
        <dbReference type="EMBL" id="QDT01064.1"/>
    </source>
</evidence>
<protein>
    <submittedName>
        <fullName evidence="2">Uncharacterized protein</fullName>
    </submittedName>
</protein>
<dbReference type="Proteomes" id="UP000319852">
    <property type="component" value="Chromosome"/>
</dbReference>
<dbReference type="KEGG" id="amob:HG15A2_44060"/>
<keyword evidence="1" id="KW-0812">Transmembrane</keyword>
<sequence length="173" mass="18747">MTAQVLHKLEDMTHTIALWTSVAATTIFASVFFFTSDINFNYHFQRFFSGKAGSADLPIFMGILLAICLGYTLASKKQLAEVGGAIVVVSVAALYGWCAFVISYSPGPTLLVLAAPALFFLASRRAAAKQEALSLAEELPLVENHNDNEDHDNHHEPAEVVHEERELVAGAVA</sequence>
<dbReference type="EMBL" id="CP036263">
    <property type="protein sequence ID" value="QDT01064.1"/>
    <property type="molecule type" value="Genomic_DNA"/>
</dbReference>
<name>A0A517N1Q1_9BACT</name>
<reference evidence="2 3" key="1">
    <citation type="submission" date="2019-02" db="EMBL/GenBank/DDBJ databases">
        <title>Deep-cultivation of Planctomycetes and their phenomic and genomic characterization uncovers novel biology.</title>
        <authorList>
            <person name="Wiegand S."/>
            <person name="Jogler M."/>
            <person name="Boedeker C."/>
            <person name="Pinto D."/>
            <person name="Vollmers J."/>
            <person name="Rivas-Marin E."/>
            <person name="Kohn T."/>
            <person name="Peeters S.H."/>
            <person name="Heuer A."/>
            <person name="Rast P."/>
            <person name="Oberbeckmann S."/>
            <person name="Bunk B."/>
            <person name="Jeske O."/>
            <person name="Meyerdierks A."/>
            <person name="Storesund J.E."/>
            <person name="Kallscheuer N."/>
            <person name="Luecker S."/>
            <person name="Lage O.M."/>
            <person name="Pohl T."/>
            <person name="Merkel B.J."/>
            <person name="Hornburger P."/>
            <person name="Mueller R.-W."/>
            <person name="Bruemmer F."/>
            <person name="Labrenz M."/>
            <person name="Spormann A.M."/>
            <person name="Op den Camp H."/>
            <person name="Overmann J."/>
            <person name="Amann R."/>
            <person name="Jetten M.S.M."/>
            <person name="Mascher T."/>
            <person name="Medema M.H."/>
            <person name="Devos D.P."/>
            <person name="Kaster A.-K."/>
            <person name="Ovreas L."/>
            <person name="Rohde M."/>
            <person name="Galperin M.Y."/>
            <person name="Jogler C."/>
        </authorList>
    </citation>
    <scope>NUCLEOTIDE SEQUENCE [LARGE SCALE GENOMIC DNA]</scope>
    <source>
        <strain evidence="2 3">HG15A2</strain>
    </source>
</reference>
<gene>
    <name evidence="2" type="ORF">HG15A2_44060</name>
</gene>